<dbReference type="InterPro" id="IPR036855">
    <property type="entry name" value="Znf_CCCH_sf"/>
</dbReference>
<dbReference type="Gene3D" id="4.10.1000.10">
    <property type="entry name" value="Zinc finger, CCCH-type"/>
    <property type="match status" value="1"/>
</dbReference>
<dbReference type="PANTHER" id="PTHR12681">
    <property type="entry name" value="ZINC FINGER-CONTAINING PROTEIN P48ZNF"/>
    <property type="match status" value="1"/>
</dbReference>
<dbReference type="InterPro" id="IPR000571">
    <property type="entry name" value="Znf_CCCH"/>
</dbReference>
<feature type="zinc finger region" description="C3H1-type" evidence="4">
    <location>
        <begin position="176"/>
        <end position="214"/>
    </location>
</feature>
<evidence type="ECO:0000259" key="6">
    <source>
        <dbReference type="PROSITE" id="PS50103"/>
    </source>
</evidence>
<feature type="region of interest" description="Disordered" evidence="5">
    <location>
        <begin position="50"/>
        <end position="76"/>
    </location>
</feature>
<evidence type="ECO:0000256" key="5">
    <source>
        <dbReference type="SAM" id="MobiDB-lite"/>
    </source>
</evidence>
<feature type="domain" description="C3H1-type" evidence="6">
    <location>
        <begin position="98"/>
        <end position="125"/>
    </location>
</feature>
<name>A0A2H9TMV1_9FUNG</name>
<dbReference type="Gene3D" id="6.20.400.10">
    <property type="match status" value="1"/>
</dbReference>
<sequence length="356" mass="41080">MPPKAAQQQSSKKSEAKAKAKTIEDKTFGLKNKNKSAKVGKYIQQVETQVKTGGKRHDPDAEARAALKERKRAEEEKKAEIAALFKPVVQQKVPPGVDPKTVVCSYFKSGQCQKGDKCKFSHDLTVERKAAKINLYEDRRAEDGTEDGEERETMQDWDQNKLEQVVERKHQKGAKTTTDIVCKHFLDAIEKQAYGWFWECPNGGDSCKYRHALPPGFVLKSAKKERPSEQEELSLEEFLETERYRIEKKTPVTAESFLKWKADRKAKQELEERQREKEKESQIKAGKMLHASGRDLFMYNPEMFMVDDDEEAMDVDYTRREDDEMEEIASEVVDELVDEDAFLDEDLENLDIDELE</sequence>
<dbReference type="GO" id="GO:0002181">
    <property type="term" value="P:cytoplasmic translation"/>
    <property type="evidence" value="ECO:0007669"/>
    <property type="project" value="EnsemblFungi"/>
</dbReference>
<keyword evidence="2 4" id="KW-0863">Zinc-finger</keyword>
<dbReference type="PROSITE" id="PS50103">
    <property type="entry name" value="ZF_C3H1"/>
    <property type="match status" value="2"/>
</dbReference>
<dbReference type="GO" id="GO:0003729">
    <property type="term" value="F:mRNA binding"/>
    <property type="evidence" value="ECO:0007669"/>
    <property type="project" value="TreeGrafter"/>
</dbReference>
<gene>
    <name evidence="7" type="ORF">PSACC_01118</name>
</gene>
<keyword evidence="3 4" id="KW-0862">Zinc</keyword>
<feature type="region of interest" description="Disordered" evidence="5">
    <location>
        <begin position="1"/>
        <end position="21"/>
    </location>
</feature>
<keyword evidence="1 4" id="KW-0479">Metal-binding</keyword>
<organism evidence="7 8">
    <name type="scientific">Paramicrosporidium saccamoebae</name>
    <dbReference type="NCBI Taxonomy" id="1246581"/>
    <lineage>
        <taxon>Eukaryota</taxon>
        <taxon>Fungi</taxon>
        <taxon>Fungi incertae sedis</taxon>
        <taxon>Cryptomycota</taxon>
        <taxon>Cryptomycota incertae sedis</taxon>
        <taxon>Paramicrosporidium</taxon>
    </lineage>
</organism>
<evidence type="ECO:0000256" key="4">
    <source>
        <dbReference type="PROSITE-ProRule" id="PRU00723"/>
    </source>
</evidence>
<evidence type="ECO:0000313" key="7">
    <source>
        <dbReference type="EMBL" id="PJF19067.1"/>
    </source>
</evidence>
<dbReference type="EMBL" id="MTSL01000082">
    <property type="protein sequence ID" value="PJF19067.1"/>
    <property type="molecule type" value="Genomic_DNA"/>
</dbReference>
<feature type="domain" description="C3H1-type" evidence="6">
    <location>
        <begin position="176"/>
        <end position="214"/>
    </location>
</feature>
<dbReference type="STRING" id="1246581.A0A2H9TMV1"/>
<comment type="caution">
    <text evidence="7">The sequence shown here is derived from an EMBL/GenBank/DDBJ whole genome shotgun (WGS) entry which is preliminary data.</text>
</comment>
<dbReference type="GO" id="GO:0005829">
    <property type="term" value="C:cytosol"/>
    <property type="evidence" value="ECO:0007669"/>
    <property type="project" value="TreeGrafter"/>
</dbReference>
<evidence type="ECO:0000313" key="8">
    <source>
        <dbReference type="Proteomes" id="UP000240830"/>
    </source>
</evidence>
<dbReference type="SUPFAM" id="SSF90229">
    <property type="entry name" value="CCCH zinc finger"/>
    <property type="match status" value="1"/>
</dbReference>
<feature type="zinc finger region" description="C3H1-type" evidence="4">
    <location>
        <begin position="98"/>
        <end position="125"/>
    </location>
</feature>
<dbReference type="Proteomes" id="UP000240830">
    <property type="component" value="Unassembled WGS sequence"/>
</dbReference>
<dbReference type="SMART" id="SM00356">
    <property type="entry name" value="ZnF_C3H1"/>
    <property type="match status" value="2"/>
</dbReference>
<reference evidence="7 8" key="1">
    <citation type="submission" date="2016-10" db="EMBL/GenBank/DDBJ databases">
        <title>The genome of Paramicrosporidium saccamoebae is the missing link in understanding Cryptomycota and Microsporidia evolution.</title>
        <authorList>
            <person name="Quandt C.A."/>
            <person name="Beaudet D."/>
            <person name="Corsaro D."/>
            <person name="Michel R."/>
            <person name="Corradi N."/>
            <person name="James T."/>
        </authorList>
    </citation>
    <scope>NUCLEOTIDE SEQUENCE [LARGE SCALE GENOMIC DNA]</scope>
    <source>
        <strain evidence="7 8">KSL3</strain>
    </source>
</reference>
<accession>A0A2H9TMV1</accession>
<dbReference type="PANTHER" id="PTHR12681:SF0">
    <property type="entry name" value="ZINC FINGER CCCH DOMAIN-CONTAINING PROTEIN 15"/>
    <property type="match status" value="1"/>
</dbReference>
<proteinExistence type="predicted"/>
<feature type="compositionally biased region" description="Basic and acidic residues" evidence="5">
    <location>
        <begin position="12"/>
        <end position="21"/>
    </location>
</feature>
<dbReference type="AlphaFoldDB" id="A0A2H9TMV1"/>
<evidence type="ECO:0000256" key="3">
    <source>
        <dbReference type="ARBA" id="ARBA00022833"/>
    </source>
</evidence>
<feature type="compositionally biased region" description="Basic and acidic residues" evidence="5">
    <location>
        <begin position="55"/>
        <end position="76"/>
    </location>
</feature>
<dbReference type="InterPro" id="IPR032378">
    <property type="entry name" value="ZC3H15/TMA46_C"/>
</dbReference>
<protein>
    <recommendedName>
        <fullName evidence="6">C3H1-type domain-containing protein</fullName>
    </recommendedName>
</protein>
<dbReference type="GO" id="GO:0008270">
    <property type="term" value="F:zinc ion binding"/>
    <property type="evidence" value="ECO:0007669"/>
    <property type="project" value="UniProtKB-KW"/>
</dbReference>
<dbReference type="Pfam" id="PF16543">
    <property type="entry name" value="DFRP_C"/>
    <property type="match status" value="1"/>
</dbReference>
<feature type="compositionally biased region" description="Low complexity" evidence="5">
    <location>
        <begin position="1"/>
        <end position="11"/>
    </location>
</feature>
<evidence type="ECO:0000256" key="1">
    <source>
        <dbReference type="ARBA" id="ARBA00022723"/>
    </source>
</evidence>
<dbReference type="OrthoDB" id="278280at2759"/>
<evidence type="ECO:0000256" key="2">
    <source>
        <dbReference type="ARBA" id="ARBA00022771"/>
    </source>
</evidence>
<dbReference type="Pfam" id="PF00642">
    <property type="entry name" value="zf-CCCH"/>
    <property type="match status" value="1"/>
</dbReference>
<keyword evidence="8" id="KW-1185">Reference proteome</keyword>